<sequence>MILHSDRVPLIGFPMQQRVSFAAGFSVQQRVSFKDFAAGFSVQQRVSFKVFAAGFSVQQRVSFKDFAAGFSVQQRVSFKDFAAGFVVQQRVSFKDFAAGFVVQQRVSLGVLPRDFDNDHGDWDFDDSIRLQRENNSLRSELHHWKSVAAQLFLNDLDIKKTLLAMLTSREHGDVFDTVGLVLSCRSIRLVCWGLIPQGRLDQVTAFTHHPYLASRSWRKISAIPQFVETPYFTNFRKK</sequence>
<evidence type="ECO:0000313" key="1">
    <source>
        <dbReference type="EMBL" id="KAK3801015.1"/>
    </source>
</evidence>
<proteinExistence type="predicted"/>
<name>A0AAE1EBX2_9GAST</name>
<dbReference type="AlphaFoldDB" id="A0AAE1EBX2"/>
<keyword evidence="2" id="KW-1185">Reference proteome</keyword>
<comment type="caution">
    <text evidence="1">The sequence shown here is derived from an EMBL/GenBank/DDBJ whole genome shotgun (WGS) entry which is preliminary data.</text>
</comment>
<dbReference type="Proteomes" id="UP001283361">
    <property type="component" value="Unassembled WGS sequence"/>
</dbReference>
<dbReference type="EMBL" id="JAWDGP010000384">
    <property type="protein sequence ID" value="KAK3801015.1"/>
    <property type="molecule type" value="Genomic_DNA"/>
</dbReference>
<accession>A0AAE1EBX2</accession>
<protein>
    <submittedName>
        <fullName evidence="1">Uncharacterized protein</fullName>
    </submittedName>
</protein>
<gene>
    <name evidence="1" type="ORF">RRG08_001260</name>
</gene>
<reference evidence="1" key="1">
    <citation type="journal article" date="2023" name="G3 (Bethesda)">
        <title>A reference genome for the long-term kleptoplast-retaining sea slug Elysia crispata morphotype clarki.</title>
        <authorList>
            <person name="Eastman K.E."/>
            <person name="Pendleton A.L."/>
            <person name="Shaikh M.A."/>
            <person name="Suttiyut T."/>
            <person name="Ogas R."/>
            <person name="Tomko P."/>
            <person name="Gavelis G."/>
            <person name="Widhalm J.R."/>
            <person name="Wisecaver J.H."/>
        </authorList>
    </citation>
    <scope>NUCLEOTIDE SEQUENCE</scope>
    <source>
        <strain evidence="1">ECLA1</strain>
    </source>
</reference>
<organism evidence="1 2">
    <name type="scientific">Elysia crispata</name>
    <name type="common">lettuce slug</name>
    <dbReference type="NCBI Taxonomy" id="231223"/>
    <lineage>
        <taxon>Eukaryota</taxon>
        <taxon>Metazoa</taxon>
        <taxon>Spiralia</taxon>
        <taxon>Lophotrochozoa</taxon>
        <taxon>Mollusca</taxon>
        <taxon>Gastropoda</taxon>
        <taxon>Heterobranchia</taxon>
        <taxon>Euthyneura</taxon>
        <taxon>Panpulmonata</taxon>
        <taxon>Sacoglossa</taxon>
        <taxon>Placobranchoidea</taxon>
        <taxon>Plakobranchidae</taxon>
        <taxon>Elysia</taxon>
    </lineage>
</organism>
<evidence type="ECO:0000313" key="2">
    <source>
        <dbReference type="Proteomes" id="UP001283361"/>
    </source>
</evidence>